<gene>
    <name evidence="2" type="ORF">PgNI_01545</name>
</gene>
<dbReference type="KEGG" id="pgri:PgNI_01545"/>
<dbReference type="GeneID" id="41956530"/>
<evidence type="ECO:0000313" key="1">
    <source>
        <dbReference type="Proteomes" id="UP000515153"/>
    </source>
</evidence>
<reference evidence="2" key="2">
    <citation type="submission" date="2019-10" db="EMBL/GenBank/DDBJ databases">
        <authorList>
            <consortium name="NCBI Genome Project"/>
        </authorList>
    </citation>
    <scope>NUCLEOTIDE SEQUENCE</scope>
    <source>
        <strain evidence="2">NI907</strain>
    </source>
</reference>
<name>A0A6P8BL17_PYRGI</name>
<protein>
    <submittedName>
        <fullName evidence="2">Uncharacterized protein</fullName>
    </submittedName>
</protein>
<evidence type="ECO:0000313" key="2">
    <source>
        <dbReference type="RefSeq" id="XP_030987915.1"/>
    </source>
</evidence>
<sequence>LEFWVLGVFLLALEPPSFFFFFFFFFFFPLRASLLPILGVASLFRPLHLDTDFGSFLKTGSPLGFHSRRYRE</sequence>
<feature type="non-terminal residue" evidence="2">
    <location>
        <position position="1"/>
    </location>
</feature>
<dbReference type="AlphaFoldDB" id="A0A6P8BL17"/>
<proteinExistence type="predicted"/>
<accession>A0A6P8BL17</accession>
<dbReference type="RefSeq" id="XP_030987915.1">
    <property type="nucleotide sequence ID" value="XM_031121616.1"/>
</dbReference>
<organism evidence="1 2">
    <name type="scientific">Pyricularia grisea</name>
    <name type="common">Crabgrass-specific blast fungus</name>
    <name type="synonym">Magnaporthe grisea</name>
    <dbReference type="NCBI Taxonomy" id="148305"/>
    <lineage>
        <taxon>Eukaryota</taxon>
        <taxon>Fungi</taxon>
        <taxon>Dikarya</taxon>
        <taxon>Ascomycota</taxon>
        <taxon>Pezizomycotina</taxon>
        <taxon>Sordariomycetes</taxon>
        <taxon>Sordariomycetidae</taxon>
        <taxon>Magnaporthales</taxon>
        <taxon>Pyriculariaceae</taxon>
        <taxon>Pyricularia</taxon>
    </lineage>
</organism>
<dbReference type="Proteomes" id="UP000515153">
    <property type="component" value="Unplaced"/>
</dbReference>
<keyword evidence="1" id="KW-1185">Reference proteome</keyword>
<reference evidence="2" key="3">
    <citation type="submission" date="2025-08" db="UniProtKB">
        <authorList>
            <consortium name="RefSeq"/>
        </authorList>
    </citation>
    <scope>IDENTIFICATION</scope>
    <source>
        <strain evidence="2">NI907</strain>
    </source>
</reference>
<reference evidence="2" key="1">
    <citation type="journal article" date="2019" name="Mol. Biol. Evol.">
        <title>Blast fungal genomes show frequent chromosomal changes, gene gains and losses, and effector gene turnover.</title>
        <authorList>
            <person name="Gomez Luciano L.B."/>
            <person name="Jason Tsai I."/>
            <person name="Chuma I."/>
            <person name="Tosa Y."/>
            <person name="Chen Y.H."/>
            <person name="Li J.Y."/>
            <person name="Li M.Y."/>
            <person name="Jade Lu M.Y."/>
            <person name="Nakayashiki H."/>
            <person name="Li W.H."/>
        </authorList>
    </citation>
    <scope>NUCLEOTIDE SEQUENCE</scope>
    <source>
        <strain evidence="2">NI907</strain>
    </source>
</reference>